<evidence type="ECO:0000313" key="3">
    <source>
        <dbReference type="Proteomes" id="UP000233399"/>
    </source>
</evidence>
<evidence type="ECO:0000313" key="1">
    <source>
        <dbReference type="EMBL" id="MVF50304.1"/>
    </source>
</evidence>
<evidence type="ECO:0000313" key="4">
    <source>
        <dbReference type="Proteomes" id="UP000440965"/>
    </source>
</evidence>
<comment type="caution">
    <text evidence="2">The sequence shown here is derived from an EMBL/GenBank/DDBJ whole genome shotgun (WGS) entry which is preliminary data.</text>
</comment>
<gene>
    <name evidence="2" type="ORF">CXB65_03895</name>
    <name evidence="1" type="ORF">F9Z43_13410</name>
</gene>
<dbReference type="EMBL" id="WEIK01000010">
    <property type="protein sequence ID" value="MVF50304.1"/>
    <property type="molecule type" value="Genomic_DNA"/>
</dbReference>
<reference evidence="1 4" key="2">
    <citation type="submission" date="2019-10" db="EMBL/GenBank/DDBJ databases">
        <title>XDR Pseudomonas monteilii producing IMP-16 from LCR.</title>
        <authorList>
            <person name="Ballaben A."/>
            <person name="Doi Y."/>
        </authorList>
    </citation>
    <scope>NUCLEOTIDE SEQUENCE [LARGE SCALE GENOMIC DNA]</scope>
    <source>
        <strain evidence="1 4">597/14</strain>
    </source>
</reference>
<accession>A0A136QDG7</accession>
<dbReference type="RefSeq" id="WP_010951457.1">
    <property type="nucleotide sequence ID" value="NZ_BCAP01000011.1"/>
</dbReference>
<dbReference type="AlphaFoldDB" id="A0A136QDG7"/>
<evidence type="ECO:0000313" key="2">
    <source>
        <dbReference type="EMBL" id="PKI25232.1"/>
    </source>
</evidence>
<protein>
    <submittedName>
        <fullName evidence="2">Uncharacterized protein</fullName>
    </submittedName>
</protein>
<dbReference type="Proteomes" id="UP000440965">
    <property type="component" value="Unassembled WGS sequence"/>
</dbReference>
<proteinExistence type="predicted"/>
<dbReference type="OrthoDB" id="8481194at2"/>
<dbReference type="Proteomes" id="UP000233399">
    <property type="component" value="Unassembled WGS sequence"/>
</dbReference>
<dbReference type="EMBL" id="PJCG01000005">
    <property type="protein sequence ID" value="PKI25232.1"/>
    <property type="molecule type" value="Genomic_DNA"/>
</dbReference>
<dbReference type="GeneID" id="97165535"/>
<organism evidence="2 3">
    <name type="scientific">Pseudomonas monteilii</name>
    <dbReference type="NCBI Taxonomy" id="76759"/>
    <lineage>
        <taxon>Bacteria</taxon>
        <taxon>Pseudomonadati</taxon>
        <taxon>Pseudomonadota</taxon>
        <taxon>Gammaproteobacteria</taxon>
        <taxon>Pseudomonadales</taxon>
        <taxon>Pseudomonadaceae</taxon>
        <taxon>Pseudomonas</taxon>
    </lineage>
</organism>
<sequence>MRYSIDYQQVSQGQSDASIDACPADIVFNSDHGLALIPCVGDVINLPSTAVKEGVCGIVRSRIFNYLRGPEELYCHVNILVEEADINFESLISEYMRNQSRARSPSS</sequence>
<name>A0A136QDG7_9PSED</name>
<reference evidence="2 3" key="1">
    <citation type="submission" date="2017-12" db="EMBL/GenBank/DDBJ databases">
        <title>Isolation and characterization of an aerobic denitrifying Pseudomonas monteilii CY06 from aquaculture ponds.</title>
        <authorList>
            <person name="Ma Q."/>
            <person name="Cai Y."/>
            <person name="He Z."/>
        </authorList>
    </citation>
    <scope>NUCLEOTIDE SEQUENCE [LARGE SCALE GENOMIC DNA]</scope>
    <source>
        <strain evidence="2 3">CY06</strain>
    </source>
</reference>